<evidence type="ECO:0000259" key="2">
    <source>
        <dbReference type="Pfam" id="PF07885"/>
    </source>
</evidence>
<organism evidence="3 4">
    <name type="scientific">Kiloniella antarctica</name>
    <dbReference type="NCBI Taxonomy" id="1550907"/>
    <lineage>
        <taxon>Bacteria</taxon>
        <taxon>Pseudomonadati</taxon>
        <taxon>Pseudomonadota</taxon>
        <taxon>Alphaproteobacteria</taxon>
        <taxon>Rhodospirillales</taxon>
        <taxon>Kiloniellaceae</taxon>
        <taxon>Kiloniella</taxon>
    </lineage>
</organism>
<evidence type="ECO:0000256" key="1">
    <source>
        <dbReference type="SAM" id="Phobius"/>
    </source>
</evidence>
<evidence type="ECO:0000313" key="3">
    <source>
        <dbReference type="EMBL" id="MFD2205343.1"/>
    </source>
</evidence>
<keyword evidence="1" id="KW-1133">Transmembrane helix</keyword>
<dbReference type="EMBL" id="JBHUII010000004">
    <property type="protein sequence ID" value="MFD2205343.1"/>
    <property type="molecule type" value="Genomic_DNA"/>
</dbReference>
<keyword evidence="4" id="KW-1185">Reference proteome</keyword>
<feature type="transmembrane region" description="Helical" evidence="1">
    <location>
        <begin position="88"/>
        <end position="106"/>
    </location>
</feature>
<feature type="transmembrane region" description="Helical" evidence="1">
    <location>
        <begin position="31"/>
        <end position="50"/>
    </location>
</feature>
<gene>
    <name evidence="3" type="ORF">ACFSKO_06970</name>
</gene>
<protein>
    <submittedName>
        <fullName evidence="3">Potassium channel family protein</fullName>
    </submittedName>
</protein>
<evidence type="ECO:0000313" key="4">
    <source>
        <dbReference type="Proteomes" id="UP001597294"/>
    </source>
</evidence>
<feature type="transmembrane region" description="Helical" evidence="1">
    <location>
        <begin position="158"/>
        <end position="187"/>
    </location>
</feature>
<feature type="domain" description="Potassium channel" evidence="2">
    <location>
        <begin position="213"/>
        <end position="295"/>
    </location>
</feature>
<keyword evidence="3" id="KW-0813">Transport</keyword>
<accession>A0ABW5BH23</accession>
<comment type="caution">
    <text evidence="3">The sequence shown here is derived from an EMBL/GenBank/DDBJ whole genome shotgun (WGS) entry which is preliminary data.</text>
</comment>
<dbReference type="RefSeq" id="WP_380249867.1">
    <property type="nucleotide sequence ID" value="NZ_JBHUII010000004.1"/>
</dbReference>
<dbReference type="Pfam" id="PF07885">
    <property type="entry name" value="Ion_trans_2"/>
    <property type="match status" value="1"/>
</dbReference>
<keyword evidence="1" id="KW-0812">Transmembrane</keyword>
<dbReference type="Proteomes" id="UP001597294">
    <property type="component" value="Unassembled WGS sequence"/>
</dbReference>
<dbReference type="InterPro" id="IPR013099">
    <property type="entry name" value="K_chnl_dom"/>
</dbReference>
<feature type="transmembrane region" description="Helical" evidence="1">
    <location>
        <begin position="269"/>
        <end position="289"/>
    </location>
</feature>
<dbReference type="GO" id="GO:0034220">
    <property type="term" value="P:monoatomic ion transmembrane transport"/>
    <property type="evidence" value="ECO:0007669"/>
    <property type="project" value="UniProtKB-KW"/>
</dbReference>
<name>A0ABW5BH23_9PROT</name>
<feature type="transmembrane region" description="Helical" evidence="1">
    <location>
        <begin position="199"/>
        <end position="224"/>
    </location>
</feature>
<keyword evidence="3" id="KW-0406">Ion transport</keyword>
<sequence>MSEERHGIWRAVGFTVFFLLLVALAMGSVNLLQLAVFLLVIVSSLTYLLSVFPGSRFFSIAVANFLALYTSLFHFFLTTNFSSIDAELGVIGFTMPVLGFFGGTWLQRKSIKSIVLSHKNSDIGIRAGAARWLLPVSLIGIATFFVPAGSIPLLWEEAIFFLAMGGITLVVMVVSKQVATFLLDVGLLFESFFLRIESLIMPAFAFLTFYSMNVMIFGFIYRIIDHYSSAVHFSISGVVKPISFSESLYFSIITLSTVGFGDIVPLSHVIKAVVSLQIIVSVMLLLFGFSEIMSFSKSRPKANNSEARKKS</sequence>
<proteinExistence type="predicted"/>
<feature type="transmembrane region" description="Helical" evidence="1">
    <location>
        <begin position="57"/>
        <end position="76"/>
    </location>
</feature>
<feature type="transmembrane region" description="Helical" evidence="1">
    <location>
        <begin position="7"/>
        <end position="25"/>
    </location>
</feature>
<reference evidence="4" key="1">
    <citation type="journal article" date="2019" name="Int. J. Syst. Evol. Microbiol.">
        <title>The Global Catalogue of Microorganisms (GCM) 10K type strain sequencing project: providing services to taxonomists for standard genome sequencing and annotation.</title>
        <authorList>
            <consortium name="The Broad Institute Genomics Platform"/>
            <consortium name="The Broad Institute Genome Sequencing Center for Infectious Disease"/>
            <person name="Wu L."/>
            <person name="Ma J."/>
        </authorList>
    </citation>
    <scope>NUCLEOTIDE SEQUENCE [LARGE SCALE GENOMIC DNA]</scope>
    <source>
        <strain evidence="4">CGMCC 4.7192</strain>
    </source>
</reference>
<dbReference type="Gene3D" id="1.10.287.70">
    <property type="match status" value="1"/>
</dbReference>
<keyword evidence="1" id="KW-0472">Membrane</keyword>
<feature type="transmembrane region" description="Helical" evidence="1">
    <location>
        <begin position="127"/>
        <end position="146"/>
    </location>
</feature>
<dbReference type="SUPFAM" id="SSF81324">
    <property type="entry name" value="Voltage-gated potassium channels"/>
    <property type="match status" value="1"/>
</dbReference>
<keyword evidence="3" id="KW-0407">Ion channel</keyword>